<dbReference type="OrthoDB" id="195498at2759"/>
<evidence type="ECO:0000259" key="8">
    <source>
        <dbReference type="PROSITE" id="PS51352"/>
    </source>
</evidence>
<organism evidence="9 10">
    <name type="scientific">Candida boidinii</name>
    <name type="common">Yeast</name>
    <dbReference type="NCBI Taxonomy" id="5477"/>
    <lineage>
        <taxon>Eukaryota</taxon>
        <taxon>Fungi</taxon>
        <taxon>Dikarya</taxon>
        <taxon>Ascomycota</taxon>
        <taxon>Saccharomycotina</taxon>
        <taxon>Pichiomycetes</taxon>
        <taxon>Pichiales</taxon>
        <taxon>Pichiaceae</taxon>
        <taxon>Ogataea</taxon>
        <taxon>Ogataea/Candida clade</taxon>
    </lineage>
</organism>
<comment type="similarity">
    <text evidence="1 7">Belongs to the peroxiredoxin family. Prx5 subfamily.</text>
</comment>
<evidence type="ECO:0000256" key="6">
    <source>
        <dbReference type="PIRSR" id="PIRSR637944-1"/>
    </source>
</evidence>
<evidence type="ECO:0000313" key="9">
    <source>
        <dbReference type="EMBL" id="GME68588.1"/>
    </source>
</evidence>
<dbReference type="GO" id="GO:0042744">
    <property type="term" value="P:hydrogen peroxide catabolic process"/>
    <property type="evidence" value="ECO:0007669"/>
    <property type="project" value="TreeGrafter"/>
</dbReference>
<dbReference type="CDD" id="cd03013">
    <property type="entry name" value="PRX5_like"/>
    <property type="match status" value="1"/>
</dbReference>
<gene>
    <name evidence="9" type="ORF">Cboi02_000174600</name>
</gene>
<dbReference type="GO" id="GO:0005739">
    <property type="term" value="C:mitochondrion"/>
    <property type="evidence" value="ECO:0007669"/>
    <property type="project" value="TreeGrafter"/>
</dbReference>
<evidence type="ECO:0000256" key="7">
    <source>
        <dbReference type="RuleBase" id="RU366011"/>
    </source>
</evidence>
<evidence type="ECO:0000256" key="3">
    <source>
        <dbReference type="ARBA" id="ARBA00022862"/>
    </source>
</evidence>
<evidence type="ECO:0000256" key="2">
    <source>
        <dbReference type="ARBA" id="ARBA00022559"/>
    </source>
</evidence>
<dbReference type="PANTHER" id="PTHR10430">
    <property type="entry name" value="PEROXIREDOXIN"/>
    <property type="match status" value="1"/>
</dbReference>
<sequence length="172" mass="18247">MSKIQLGETVPTDIKLNYVPYTEESSSILACSRPIELDLSTVFPGKTVVIVSVPGAFTPTCTESHIPAFVKGAAELKAKGVSEIIVLSSNDAFVLSAWGKALGDKGAIKFACDPQAKFSTKIGLAIEQEDPNVFKRTSRYALIVKDGKIHYVGQELAGGVTVSGFDAVLKAL</sequence>
<keyword evidence="2 7" id="KW-0575">Peroxidase</keyword>
<keyword evidence="10" id="KW-1185">Reference proteome</keyword>
<dbReference type="PANTHER" id="PTHR10430:SF16">
    <property type="entry name" value="PEROXIREDOXIN-5, MITOCHONDRIAL"/>
    <property type="match status" value="1"/>
</dbReference>
<keyword evidence="3 7" id="KW-0049">Antioxidant</keyword>
<dbReference type="InterPro" id="IPR013766">
    <property type="entry name" value="Thioredoxin_domain"/>
</dbReference>
<dbReference type="GO" id="GO:0045454">
    <property type="term" value="P:cell redox homeostasis"/>
    <property type="evidence" value="ECO:0007669"/>
    <property type="project" value="TreeGrafter"/>
</dbReference>
<feature type="domain" description="Thioredoxin" evidence="8">
    <location>
        <begin position="4"/>
        <end position="172"/>
    </location>
</feature>
<dbReference type="PROSITE" id="PS51352">
    <property type="entry name" value="THIOREDOXIN_2"/>
    <property type="match status" value="1"/>
</dbReference>
<dbReference type="InterPro" id="IPR036249">
    <property type="entry name" value="Thioredoxin-like_sf"/>
</dbReference>
<feature type="active site" description="Cysteine sulfenic acid (-SOH) intermediate" evidence="6">
    <location>
        <position position="61"/>
    </location>
</feature>
<dbReference type="EMBL" id="BSXN01000447">
    <property type="protein sequence ID" value="GME68588.1"/>
    <property type="molecule type" value="Genomic_DNA"/>
</dbReference>
<evidence type="ECO:0000256" key="5">
    <source>
        <dbReference type="ARBA" id="ARBA00023284"/>
    </source>
</evidence>
<dbReference type="GO" id="GO:0008379">
    <property type="term" value="F:thioredoxin peroxidase activity"/>
    <property type="evidence" value="ECO:0007669"/>
    <property type="project" value="InterPro"/>
</dbReference>
<evidence type="ECO:0000256" key="1">
    <source>
        <dbReference type="ARBA" id="ARBA00010505"/>
    </source>
</evidence>
<dbReference type="AlphaFoldDB" id="A0A9W6SYH9"/>
<dbReference type="InterPro" id="IPR037944">
    <property type="entry name" value="PRX5-like"/>
</dbReference>
<reference evidence="9" key="1">
    <citation type="submission" date="2023-04" db="EMBL/GenBank/DDBJ databases">
        <title>Candida boidinii NBRC 10035.</title>
        <authorList>
            <person name="Ichikawa N."/>
            <person name="Sato H."/>
            <person name="Tonouchi N."/>
        </authorList>
    </citation>
    <scope>NUCLEOTIDE SEQUENCE</scope>
    <source>
        <strain evidence="9">NBRC 10035</strain>
    </source>
</reference>
<dbReference type="SUPFAM" id="SSF52833">
    <property type="entry name" value="Thioredoxin-like"/>
    <property type="match status" value="1"/>
</dbReference>
<dbReference type="Gene3D" id="3.40.30.10">
    <property type="entry name" value="Glutaredoxin"/>
    <property type="match status" value="1"/>
</dbReference>
<name>A0A9W6SYH9_CANBO</name>
<evidence type="ECO:0000313" key="10">
    <source>
        <dbReference type="Proteomes" id="UP001165120"/>
    </source>
</evidence>
<keyword evidence="4 7" id="KW-0560">Oxidoreductase</keyword>
<keyword evidence="5 7" id="KW-0676">Redox-active center</keyword>
<dbReference type="Pfam" id="PF08534">
    <property type="entry name" value="Redoxin"/>
    <property type="match status" value="1"/>
</dbReference>
<dbReference type="GO" id="GO:0005777">
    <property type="term" value="C:peroxisome"/>
    <property type="evidence" value="ECO:0007669"/>
    <property type="project" value="TreeGrafter"/>
</dbReference>
<dbReference type="Proteomes" id="UP001165120">
    <property type="component" value="Unassembled WGS sequence"/>
</dbReference>
<dbReference type="InterPro" id="IPR013740">
    <property type="entry name" value="Redoxin"/>
</dbReference>
<proteinExistence type="inferred from homology"/>
<comment type="function">
    <text evidence="7">Thiol-specific peroxidase that catalyzes the reduction of hydrogen peroxide and organic hydroperoxides to water and alcohols, respectively. Plays a role in cell protection against oxidative stress by detoxifying peroxides.</text>
</comment>
<protein>
    <submittedName>
        <fullName evidence="9">Unnamed protein product</fullName>
    </submittedName>
</protein>
<accession>A0A9W6SYH9</accession>
<dbReference type="GO" id="GO:0034599">
    <property type="term" value="P:cellular response to oxidative stress"/>
    <property type="evidence" value="ECO:0007669"/>
    <property type="project" value="InterPro"/>
</dbReference>
<evidence type="ECO:0000256" key="4">
    <source>
        <dbReference type="ARBA" id="ARBA00023002"/>
    </source>
</evidence>
<comment type="caution">
    <text evidence="9">The sequence shown here is derived from an EMBL/GenBank/DDBJ whole genome shotgun (WGS) entry which is preliminary data.</text>
</comment>